<name>A0A7N2KKW4_QUELO</name>
<dbReference type="InterPro" id="IPR036691">
    <property type="entry name" value="Endo/exonu/phosph_ase_sf"/>
</dbReference>
<organism evidence="1 2">
    <name type="scientific">Quercus lobata</name>
    <name type="common">Valley oak</name>
    <dbReference type="NCBI Taxonomy" id="97700"/>
    <lineage>
        <taxon>Eukaryota</taxon>
        <taxon>Viridiplantae</taxon>
        <taxon>Streptophyta</taxon>
        <taxon>Embryophyta</taxon>
        <taxon>Tracheophyta</taxon>
        <taxon>Spermatophyta</taxon>
        <taxon>Magnoliopsida</taxon>
        <taxon>eudicotyledons</taxon>
        <taxon>Gunneridae</taxon>
        <taxon>Pentapetalae</taxon>
        <taxon>rosids</taxon>
        <taxon>fabids</taxon>
        <taxon>Fagales</taxon>
        <taxon>Fagaceae</taxon>
        <taxon>Quercus</taxon>
    </lineage>
</organism>
<dbReference type="OMA" id="EAYWISH"/>
<keyword evidence="2" id="KW-1185">Reference proteome</keyword>
<dbReference type="PANTHER" id="PTHR33710">
    <property type="entry name" value="BNAC02G09200D PROTEIN"/>
    <property type="match status" value="1"/>
</dbReference>
<dbReference type="AlphaFoldDB" id="A0A7N2KKW4"/>
<dbReference type="EnsemblPlants" id="QL01p004841:mrna">
    <property type="protein sequence ID" value="QL01p004841:mrna"/>
    <property type="gene ID" value="QL01p004841"/>
</dbReference>
<dbReference type="InParanoid" id="A0A7N2KKW4"/>
<dbReference type="PANTHER" id="PTHR33710:SF77">
    <property type="entry name" value="DNASE I-LIKE SUPERFAMILY PROTEIN"/>
    <property type="match status" value="1"/>
</dbReference>
<evidence type="ECO:0008006" key="3">
    <source>
        <dbReference type="Google" id="ProtNLM"/>
    </source>
</evidence>
<dbReference type="Gramene" id="QL01p004841:mrna">
    <property type="protein sequence ID" value="QL01p004841:mrna"/>
    <property type="gene ID" value="QL01p004841"/>
</dbReference>
<evidence type="ECO:0000313" key="1">
    <source>
        <dbReference type="EnsemblPlants" id="QL01p004841:mrna"/>
    </source>
</evidence>
<reference evidence="1" key="2">
    <citation type="submission" date="2021-01" db="UniProtKB">
        <authorList>
            <consortium name="EnsemblPlants"/>
        </authorList>
    </citation>
    <scope>IDENTIFICATION</scope>
</reference>
<dbReference type="Proteomes" id="UP000594261">
    <property type="component" value="Chromosome 1"/>
</dbReference>
<evidence type="ECO:0000313" key="2">
    <source>
        <dbReference type="Proteomes" id="UP000594261"/>
    </source>
</evidence>
<dbReference type="SUPFAM" id="SSF56219">
    <property type="entry name" value="DNase I-like"/>
    <property type="match status" value="1"/>
</dbReference>
<sequence length="145" mass="16909">MYIYFERWKLTKDEAEVFVLSKMEQEIHASVKLVLGDFNEILSGEDNFGGRRLNLNRAIEFKDCIDSCNLLDLGFSGPKFTWSNLRQVSGLILERLDRCFANPSWRILYPEASMTHLPRVFSDHCPVLIELTNPPPLNRNKPFRF</sequence>
<dbReference type="Gene3D" id="3.60.10.10">
    <property type="entry name" value="Endonuclease/exonuclease/phosphatase"/>
    <property type="match status" value="1"/>
</dbReference>
<reference evidence="1 2" key="1">
    <citation type="journal article" date="2016" name="G3 (Bethesda)">
        <title>First Draft Assembly and Annotation of the Genome of a California Endemic Oak Quercus lobata Nee (Fagaceae).</title>
        <authorList>
            <person name="Sork V.L."/>
            <person name="Fitz-Gibbon S.T."/>
            <person name="Puiu D."/>
            <person name="Crepeau M."/>
            <person name="Gugger P.F."/>
            <person name="Sherman R."/>
            <person name="Stevens K."/>
            <person name="Langley C.H."/>
            <person name="Pellegrini M."/>
            <person name="Salzberg S.L."/>
        </authorList>
    </citation>
    <scope>NUCLEOTIDE SEQUENCE [LARGE SCALE GENOMIC DNA]</scope>
    <source>
        <strain evidence="1 2">cv. SW786</strain>
    </source>
</reference>
<protein>
    <recommendedName>
        <fullName evidence="3">Endonuclease/exonuclease/phosphatase domain-containing protein</fullName>
    </recommendedName>
</protein>
<proteinExistence type="predicted"/>
<accession>A0A7N2KKW4</accession>
<dbReference type="EMBL" id="LRBV02000001">
    <property type="status" value="NOT_ANNOTATED_CDS"/>
    <property type="molecule type" value="Genomic_DNA"/>
</dbReference>